<protein>
    <submittedName>
        <fullName evidence="1">WS/DGAT domain-containing protein</fullName>
    </submittedName>
</protein>
<organism evidence="1 2">
    <name type="scientific">Gordonia cholesterolivorans</name>
    <dbReference type="NCBI Taxonomy" id="559625"/>
    <lineage>
        <taxon>Bacteria</taxon>
        <taxon>Bacillati</taxon>
        <taxon>Actinomycetota</taxon>
        <taxon>Actinomycetes</taxon>
        <taxon>Mycobacteriales</taxon>
        <taxon>Gordoniaceae</taxon>
        <taxon>Gordonia</taxon>
    </lineage>
</organism>
<reference evidence="1 2" key="1">
    <citation type="journal article" date="2019" name="Int. J. Syst. Evol. Microbiol.">
        <title>The Global Catalogue of Microorganisms (GCM) 10K type strain sequencing project: providing services to taxonomists for standard genome sequencing and annotation.</title>
        <authorList>
            <consortium name="The Broad Institute Genomics Platform"/>
            <consortium name="The Broad Institute Genome Sequencing Center for Infectious Disease"/>
            <person name="Wu L."/>
            <person name="Ma J."/>
        </authorList>
    </citation>
    <scope>NUCLEOTIDE SEQUENCE [LARGE SCALE GENOMIC DNA]</scope>
    <source>
        <strain evidence="1 2">JCM 16227</strain>
    </source>
</reference>
<proteinExistence type="predicted"/>
<dbReference type="RefSeq" id="WP_346076190.1">
    <property type="nucleotide sequence ID" value="NZ_BAAARB010000009.1"/>
</dbReference>
<keyword evidence="2" id="KW-1185">Reference proteome</keyword>
<dbReference type="Proteomes" id="UP001501170">
    <property type="component" value="Unassembled WGS sequence"/>
</dbReference>
<name>A0ABN3HH72_9ACTN</name>
<evidence type="ECO:0000313" key="1">
    <source>
        <dbReference type="EMBL" id="GAA2380227.1"/>
    </source>
</evidence>
<sequence length="445" mass="46455">MSALTPPDAAMYWRSLTTANDQFLLYAFDAPDDPSADPFAELAPRASEIADLRLGVARVPWDLGYPRWRASRPRPEQFCRHPATTWTECLAALGYLMASGDRTAGPLWRLHLFESLTDVPDADGPANIVVLQISHALGGGRRVSAIARRLLTQGRPDRVRSSAPLPSAVASAVAAAAGAAAIAPRLATGTVAGAAAWMLRSRCGTAETPGADVIEPTVLNRPDPGAVELRTVTLPRSSVRRLGSSVTVGALVGLAEVLGRFGGTSPDGRVVAEVAVSREPATREPVARRRNDFFSVGVDLRPDLDRRARSEAIASQLDAARRRDRSAAARVDRWAADRAPSVLGSLAVRLSSAAPVPERVAGATVVSSVNRGDGDLRLAGGRVLFTAGFPALSAVHGLTHGVHGIGATVTVSIAARGTAARTVDEYAAAVRAAFGGSPATPPSHA</sequence>
<dbReference type="EMBL" id="BAAARB010000009">
    <property type="protein sequence ID" value="GAA2380227.1"/>
    <property type="molecule type" value="Genomic_DNA"/>
</dbReference>
<gene>
    <name evidence="1" type="ORF">GCM10009855_20350</name>
</gene>
<accession>A0ABN3HH72</accession>
<evidence type="ECO:0000313" key="2">
    <source>
        <dbReference type="Proteomes" id="UP001501170"/>
    </source>
</evidence>
<comment type="caution">
    <text evidence="1">The sequence shown here is derived from an EMBL/GenBank/DDBJ whole genome shotgun (WGS) entry which is preliminary data.</text>
</comment>